<evidence type="ECO:0000313" key="9">
    <source>
        <dbReference type="EnsemblMetazoa" id="tetur01g02240.1"/>
    </source>
</evidence>
<dbReference type="Gene3D" id="2.30.39.10">
    <property type="entry name" value="Alpha-1-antitrypsin, domain 1"/>
    <property type="match status" value="1"/>
</dbReference>
<keyword evidence="7" id="KW-0732">Signal</keyword>
<dbReference type="PANTHER" id="PTHR11461:SF211">
    <property type="entry name" value="GH10112P-RELATED"/>
    <property type="match status" value="1"/>
</dbReference>
<evidence type="ECO:0000256" key="7">
    <source>
        <dbReference type="SAM" id="SignalP"/>
    </source>
</evidence>
<dbReference type="PANTHER" id="PTHR11461">
    <property type="entry name" value="SERINE PROTEASE INHIBITOR, SERPIN"/>
    <property type="match status" value="1"/>
</dbReference>
<organism evidence="9 10">
    <name type="scientific">Tetranychus urticae</name>
    <name type="common">Two-spotted spider mite</name>
    <dbReference type="NCBI Taxonomy" id="32264"/>
    <lineage>
        <taxon>Eukaryota</taxon>
        <taxon>Metazoa</taxon>
        <taxon>Ecdysozoa</taxon>
        <taxon>Arthropoda</taxon>
        <taxon>Chelicerata</taxon>
        <taxon>Arachnida</taxon>
        <taxon>Acari</taxon>
        <taxon>Acariformes</taxon>
        <taxon>Trombidiformes</taxon>
        <taxon>Prostigmata</taxon>
        <taxon>Eleutherengona</taxon>
        <taxon>Raphignathae</taxon>
        <taxon>Tetranychoidea</taxon>
        <taxon>Tetranychidae</taxon>
        <taxon>Tetranychus</taxon>
    </lineage>
</organism>
<dbReference type="InterPro" id="IPR000215">
    <property type="entry name" value="Serpin_fam"/>
</dbReference>
<evidence type="ECO:0000256" key="6">
    <source>
        <dbReference type="SAM" id="MobiDB-lite"/>
    </source>
</evidence>
<evidence type="ECO:0000313" key="10">
    <source>
        <dbReference type="Proteomes" id="UP000015104"/>
    </source>
</evidence>
<feature type="domain" description="Serpin" evidence="8">
    <location>
        <begin position="130"/>
        <end position="491"/>
    </location>
</feature>
<dbReference type="InterPro" id="IPR023795">
    <property type="entry name" value="Serpin_CS"/>
</dbReference>
<feature type="region of interest" description="Disordered" evidence="6">
    <location>
        <begin position="73"/>
        <end position="111"/>
    </location>
</feature>
<accession>T1JQ78</accession>
<dbReference type="HOGENOM" id="CLU_023330_0_3_1"/>
<gene>
    <name evidence="9" type="primary">107368308</name>
</gene>
<evidence type="ECO:0000256" key="5">
    <source>
        <dbReference type="RuleBase" id="RU000411"/>
    </source>
</evidence>
<protein>
    <recommendedName>
        <fullName evidence="8">Serpin domain-containing protein</fullName>
    </recommendedName>
</protein>
<evidence type="ECO:0000259" key="8">
    <source>
        <dbReference type="SMART" id="SM00093"/>
    </source>
</evidence>
<feature type="signal peptide" evidence="7">
    <location>
        <begin position="1"/>
        <end position="22"/>
    </location>
</feature>
<dbReference type="OrthoDB" id="6416968at2759"/>
<dbReference type="InterPro" id="IPR042185">
    <property type="entry name" value="Serpin_sf_2"/>
</dbReference>
<feature type="chain" id="PRO_5004580512" description="Serpin domain-containing protein" evidence="7">
    <location>
        <begin position="23"/>
        <end position="491"/>
    </location>
</feature>
<dbReference type="GO" id="GO:0004867">
    <property type="term" value="F:serine-type endopeptidase inhibitor activity"/>
    <property type="evidence" value="ECO:0007669"/>
    <property type="project" value="UniProtKB-KW"/>
</dbReference>
<evidence type="ECO:0000256" key="1">
    <source>
        <dbReference type="ARBA" id="ARBA00009500"/>
    </source>
</evidence>
<dbReference type="KEGG" id="tut:107368308"/>
<dbReference type="EMBL" id="CAEY01000437">
    <property type="status" value="NOT_ANNOTATED_CDS"/>
    <property type="molecule type" value="Genomic_DNA"/>
</dbReference>
<dbReference type="Gene3D" id="3.30.497.10">
    <property type="entry name" value="Antithrombin, subunit I, domain 2"/>
    <property type="match status" value="1"/>
</dbReference>
<dbReference type="AlphaFoldDB" id="T1JQ78"/>
<keyword evidence="4" id="KW-0325">Glycoprotein</keyword>
<dbReference type="GO" id="GO:0005615">
    <property type="term" value="C:extracellular space"/>
    <property type="evidence" value="ECO:0007669"/>
    <property type="project" value="InterPro"/>
</dbReference>
<sequence>MIWSSKLMSVVILSLCLYTVNCGNTNRSGIGSNANQTFSNQLADSTSENRLPSSSTPVTIATLNTHSTSIQTNDINDALDGQHPQEPSPSTQATPPLEEGPKSPPKFPKLSDELSQNVSNIVASNNQFGFKLFKALNKFHGNENILISPLSLFSTLVTVYAGSSASTEDEMISLLQLRTMTEAQIQTAFRDVLHSLLNDVGKKNSLKLLNAIFIDKDYNVSTSYVDKVRTYYNAYLEKVGFSTEPTYVVKWANELVSWWTQGLIPNLLDSLDPLTRLLLINVIYFKGVWSAPFNQALTNEQAVFRNFDQTKSIIPMMRSISSINYHCDYVNVQACVVEKLYSGGSISFLVITPTNGTDLKPLEAALGSQLMYELISQLQENTVELGLPRFSLSGSYDLLKPLEYLGMKAAFSPKKADLSKMGNSKELFVKEAKHKTVLQVTEEGTLAAGATVAEIGTRKRSPRIIIDRPFIFLIRDLKTDAILFLGRVNSL</sequence>
<dbReference type="PROSITE" id="PS00284">
    <property type="entry name" value="SERPIN"/>
    <property type="match status" value="1"/>
</dbReference>
<dbReference type="InterPro" id="IPR036186">
    <property type="entry name" value="Serpin_sf"/>
</dbReference>
<proteinExistence type="inferred from homology"/>
<evidence type="ECO:0000256" key="4">
    <source>
        <dbReference type="ARBA" id="ARBA00023180"/>
    </source>
</evidence>
<dbReference type="InterPro" id="IPR023796">
    <property type="entry name" value="Serpin_dom"/>
</dbReference>
<dbReference type="EnsemblMetazoa" id="tetur01g02240.1">
    <property type="protein sequence ID" value="tetur01g02240.1"/>
    <property type="gene ID" value="tetur01g02240"/>
</dbReference>
<reference evidence="9" key="2">
    <citation type="submission" date="2015-06" db="UniProtKB">
        <authorList>
            <consortium name="EnsemblMetazoa"/>
        </authorList>
    </citation>
    <scope>IDENTIFICATION</scope>
</reference>
<dbReference type="eggNOG" id="KOG2392">
    <property type="taxonomic scope" value="Eukaryota"/>
</dbReference>
<dbReference type="Pfam" id="PF00079">
    <property type="entry name" value="Serpin"/>
    <property type="match status" value="1"/>
</dbReference>
<dbReference type="InterPro" id="IPR042178">
    <property type="entry name" value="Serpin_sf_1"/>
</dbReference>
<keyword evidence="10" id="KW-1185">Reference proteome</keyword>
<evidence type="ECO:0000256" key="2">
    <source>
        <dbReference type="ARBA" id="ARBA00022690"/>
    </source>
</evidence>
<evidence type="ECO:0000256" key="3">
    <source>
        <dbReference type="ARBA" id="ARBA00022900"/>
    </source>
</evidence>
<name>T1JQ78_TETUR</name>
<reference evidence="10" key="1">
    <citation type="submission" date="2011-08" db="EMBL/GenBank/DDBJ databases">
        <authorList>
            <person name="Rombauts S."/>
        </authorList>
    </citation>
    <scope>NUCLEOTIDE SEQUENCE</scope>
    <source>
        <strain evidence="10">London</strain>
    </source>
</reference>
<dbReference type="Proteomes" id="UP000015104">
    <property type="component" value="Unassembled WGS sequence"/>
</dbReference>
<dbReference type="SMART" id="SM00093">
    <property type="entry name" value="SERPIN"/>
    <property type="match status" value="1"/>
</dbReference>
<dbReference type="SUPFAM" id="SSF56574">
    <property type="entry name" value="Serpins"/>
    <property type="match status" value="1"/>
</dbReference>
<comment type="similarity">
    <text evidence="1 5">Belongs to the serpin family.</text>
</comment>
<keyword evidence="3" id="KW-0722">Serine protease inhibitor</keyword>
<keyword evidence="2" id="KW-0646">Protease inhibitor</keyword>